<accession>A0A2M4DIV7</accession>
<evidence type="ECO:0000313" key="1">
    <source>
        <dbReference type="EMBL" id="MBW77449.1"/>
    </source>
</evidence>
<organism evidence="1">
    <name type="scientific">Anopheles darlingi</name>
    <name type="common">Mosquito</name>
    <dbReference type="NCBI Taxonomy" id="43151"/>
    <lineage>
        <taxon>Eukaryota</taxon>
        <taxon>Metazoa</taxon>
        <taxon>Ecdysozoa</taxon>
        <taxon>Arthropoda</taxon>
        <taxon>Hexapoda</taxon>
        <taxon>Insecta</taxon>
        <taxon>Pterygota</taxon>
        <taxon>Neoptera</taxon>
        <taxon>Endopterygota</taxon>
        <taxon>Diptera</taxon>
        <taxon>Nematocera</taxon>
        <taxon>Culicoidea</taxon>
        <taxon>Culicidae</taxon>
        <taxon>Anophelinae</taxon>
        <taxon>Anopheles</taxon>
    </lineage>
</organism>
<protein>
    <submittedName>
        <fullName evidence="1">Putative secreted protein</fullName>
    </submittedName>
</protein>
<proteinExistence type="predicted"/>
<dbReference type="AlphaFoldDB" id="A0A2M4DIV7"/>
<sequence length="70" mass="8121">MLFTVTEVFGRPLVGWLLLTKEVSRGAKCKMLDREWFRLDTQETGSYHAEPGEPYCYNTFPKKGPSQYLC</sequence>
<name>A0A2M4DIV7_ANODA</name>
<dbReference type="EMBL" id="GGFL01013271">
    <property type="protein sequence ID" value="MBW77449.1"/>
    <property type="molecule type" value="Transcribed_RNA"/>
</dbReference>
<reference evidence="1" key="1">
    <citation type="submission" date="2018-01" db="EMBL/GenBank/DDBJ databases">
        <title>An insight into the sialome of Amazonian anophelines.</title>
        <authorList>
            <person name="Ribeiro J.M."/>
            <person name="Scarpassa V."/>
            <person name="Calvo E."/>
        </authorList>
    </citation>
    <scope>NUCLEOTIDE SEQUENCE</scope>
</reference>